<organism evidence="1 2">
    <name type="scientific">Populus alba x Populus x berolinensis</name>
    <dbReference type="NCBI Taxonomy" id="444605"/>
    <lineage>
        <taxon>Eukaryota</taxon>
        <taxon>Viridiplantae</taxon>
        <taxon>Streptophyta</taxon>
        <taxon>Embryophyta</taxon>
        <taxon>Tracheophyta</taxon>
        <taxon>Spermatophyta</taxon>
        <taxon>Magnoliopsida</taxon>
        <taxon>eudicotyledons</taxon>
        <taxon>Gunneridae</taxon>
        <taxon>Pentapetalae</taxon>
        <taxon>rosids</taxon>
        <taxon>fabids</taxon>
        <taxon>Malpighiales</taxon>
        <taxon>Salicaceae</taxon>
        <taxon>Saliceae</taxon>
        <taxon>Populus</taxon>
    </lineage>
</organism>
<gene>
    <name evidence="1" type="ORF">NC653_023772</name>
</gene>
<proteinExistence type="predicted"/>
<evidence type="ECO:0000313" key="1">
    <source>
        <dbReference type="EMBL" id="KAJ6985946.1"/>
    </source>
</evidence>
<reference evidence="1" key="1">
    <citation type="journal article" date="2023" name="Mol. Ecol. Resour.">
        <title>Chromosome-level genome assembly of a triploid poplar Populus alba 'Berolinensis'.</title>
        <authorList>
            <person name="Chen S."/>
            <person name="Yu Y."/>
            <person name="Wang X."/>
            <person name="Wang S."/>
            <person name="Zhang T."/>
            <person name="Zhou Y."/>
            <person name="He R."/>
            <person name="Meng N."/>
            <person name="Wang Y."/>
            <person name="Liu W."/>
            <person name="Liu Z."/>
            <person name="Liu J."/>
            <person name="Guo Q."/>
            <person name="Huang H."/>
            <person name="Sederoff R.R."/>
            <person name="Wang G."/>
            <person name="Qu G."/>
            <person name="Chen S."/>
        </authorList>
    </citation>
    <scope>NUCLEOTIDE SEQUENCE</scope>
    <source>
        <strain evidence="1">SC-2020</strain>
    </source>
</reference>
<keyword evidence="2" id="KW-1185">Reference proteome</keyword>
<dbReference type="EMBL" id="JAQIZT010000009">
    <property type="protein sequence ID" value="KAJ6985946.1"/>
    <property type="molecule type" value="Genomic_DNA"/>
</dbReference>
<dbReference type="Proteomes" id="UP001164929">
    <property type="component" value="Chromosome 9"/>
</dbReference>
<evidence type="ECO:0000313" key="2">
    <source>
        <dbReference type="Proteomes" id="UP001164929"/>
    </source>
</evidence>
<accession>A0AAD6MI16</accession>
<sequence length="68" mass="7702">MRVLTKAEFSREMRELEEVKGKSLSGFQVSKAENGSKTIPPRRLLKKLGTIAIFFFRESISAGLLLIF</sequence>
<comment type="caution">
    <text evidence="1">The sequence shown here is derived from an EMBL/GenBank/DDBJ whole genome shotgun (WGS) entry which is preliminary data.</text>
</comment>
<protein>
    <submittedName>
        <fullName evidence="1">Uncharacterized protein</fullName>
    </submittedName>
</protein>
<name>A0AAD6MI16_9ROSI</name>
<dbReference type="AlphaFoldDB" id="A0AAD6MI16"/>